<reference evidence="3 4" key="1">
    <citation type="submission" date="2018-05" db="EMBL/GenBank/DDBJ databases">
        <title>Description of Sphingomonas pokkalii sp nov, isolated from the rhizosphere of saline tolerant pokkali rice and its draft genome analysis.</title>
        <authorList>
            <person name="Menon R."/>
            <person name="Kumari S."/>
            <person name="Rameshkumar N."/>
        </authorList>
    </citation>
    <scope>NUCLEOTIDE SEQUENCE [LARGE SCALE GENOMIC DNA]</scope>
    <source>
        <strain evidence="3 4">L3B27</strain>
    </source>
</reference>
<dbReference type="RefSeq" id="WP_116468469.1">
    <property type="nucleotide sequence ID" value="NZ_QENQ01000001.1"/>
</dbReference>
<feature type="transmembrane region" description="Helical" evidence="1">
    <location>
        <begin position="54"/>
        <end position="72"/>
    </location>
</feature>
<feature type="transmembrane region" description="Helical" evidence="1">
    <location>
        <begin position="148"/>
        <end position="166"/>
    </location>
</feature>
<dbReference type="Proteomes" id="UP000245890">
    <property type="component" value="Unassembled WGS sequence"/>
</dbReference>
<keyword evidence="4" id="KW-1185">Reference proteome</keyword>
<dbReference type="Gene3D" id="3.40.50.300">
    <property type="entry name" value="P-loop containing nucleotide triphosphate hydrolases"/>
    <property type="match status" value="1"/>
</dbReference>
<dbReference type="GO" id="GO:0005524">
    <property type="term" value="F:ATP binding"/>
    <property type="evidence" value="ECO:0007669"/>
    <property type="project" value="InterPro"/>
</dbReference>
<keyword evidence="1" id="KW-1133">Transmembrane helix</keyword>
<keyword evidence="1" id="KW-0812">Transmembrane</keyword>
<dbReference type="Pfam" id="PF00005">
    <property type="entry name" value="ABC_tran"/>
    <property type="match status" value="1"/>
</dbReference>
<dbReference type="EMBL" id="QENQ01000001">
    <property type="protein sequence ID" value="PVX29027.1"/>
    <property type="molecule type" value="Genomic_DNA"/>
</dbReference>
<evidence type="ECO:0000313" key="4">
    <source>
        <dbReference type="Proteomes" id="UP000245890"/>
    </source>
</evidence>
<evidence type="ECO:0000256" key="1">
    <source>
        <dbReference type="SAM" id="Phobius"/>
    </source>
</evidence>
<feature type="transmembrane region" description="Helical" evidence="1">
    <location>
        <begin position="121"/>
        <end position="142"/>
    </location>
</feature>
<evidence type="ECO:0000313" key="3">
    <source>
        <dbReference type="EMBL" id="PVX29027.1"/>
    </source>
</evidence>
<name>A0A2U0SCC8_9SPHN</name>
<feature type="transmembrane region" description="Helical" evidence="1">
    <location>
        <begin position="263"/>
        <end position="287"/>
    </location>
</feature>
<dbReference type="OrthoDB" id="9760776at2"/>
<keyword evidence="1" id="KW-0472">Membrane</keyword>
<dbReference type="SUPFAM" id="SSF52540">
    <property type="entry name" value="P-loop containing nucleoside triphosphate hydrolases"/>
    <property type="match status" value="1"/>
</dbReference>
<feature type="transmembrane region" description="Helical" evidence="1">
    <location>
        <begin position="26"/>
        <end position="48"/>
    </location>
</feature>
<feature type="transmembrane region" description="Helical" evidence="1">
    <location>
        <begin position="231"/>
        <end position="251"/>
    </location>
</feature>
<comment type="caution">
    <text evidence="3">The sequence shown here is derived from an EMBL/GenBank/DDBJ whole genome shotgun (WGS) entry which is preliminary data.</text>
</comment>
<sequence>MNGIRRRSALIDLLLGHLSRHAAQHLFLLAATAGLSGTALAALALGLLTGQAEGLVPALLFAVLLILFAVAARALHVRSAAAAEDLRASLRGQATAQLLAAEALPAQPCFARQMARIPPRIADATVMATLALLCLTQLAGWIAYLSWAVPQAALAIGAAVAVTAGWQAHHPGTSREADDAMDVVQALIRDRDAARLNTDRAGDLADSAALRFATADTARSAATADRFRGTLLLLAMLQLLLGVALFGGRYADGLLQGLDPLPVALALLLAATPLALLAQLAPSLLAAERAAAQWHALQPPIATATDPAATVPFGTIRLRESAPPLDLTLRSGETLLLSGDSEARSRILRVLAGLDAPRTGTIEVDGVALDIAGRTLQRMRTAGVLPDTRPFPRPLPSRPVSAQEVEAMLVALGLDPHDHWRDGAFQVDGASRTEAARLAFVGAVLEARPLLVIDNPDLERDSDFRRMLASDWIARLTARGVTVALASDDPAFIPLANTHLILDDTTRTGRNMGIAR</sequence>
<feature type="domain" description="ABC transporter" evidence="2">
    <location>
        <begin position="325"/>
        <end position="456"/>
    </location>
</feature>
<organism evidence="3 4">
    <name type="scientific">Sphingomonas pokkalii</name>
    <dbReference type="NCBI Taxonomy" id="2175090"/>
    <lineage>
        <taxon>Bacteria</taxon>
        <taxon>Pseudomonadati</taxon>
        <taxon>Pseudomonadota</taxon>
        <taxon>Alphaproteobacteria</taxon>
        <taxon>Sphingomonadales</taxon>
        <taxon>Sphingomonadaceae</taxon>
        <taxon>Sphingomonas</taxon>
    </lineage>
</organism>
<accession>A0A2U0SCC8</accession>
<evidence type="ECO:0000259" key="2">
    <source>
        <dbReference type="Pfam" id="PF00005"/>
    </source>
</evidence>
<gene>
    <name evidence="3" type="ORF">DD559_06505</name>
</gene>
<dbReference type="InterPro" id="IPR027417">
    <property type="entry name" value="P-loop_NTPase"/>
</dbReference>
<dbReference type="GO" id="GO:0016887">
    <property type="term" value="F:ATP hydrolysis activity"/>
    <property type="evidence" value="ECO:0007669"/>
    <property type="project" value="InterPro"/>
</dbReference>
<proteinExistence type="predicted"/>
<dbReference type="InterPro" id="IPR003439">
    <property type="entry name" value="ABC_transporter-like_ATP-bd"/>
</dbReference>
<protein>
    <recommendedName>
        <fullName evidence="2">ABC transporter domain-containing protein</fullName>
    </recommendedName>
</protein>
<dbReference type="CDD" id="cd00267">
    <property type="entry name" value="ABC_ATPase"/>
    <property type="match status" value="1"/>
</dbReference>
<dbReference type="AlphaFoldDB" id="A0A2U0SCC8"/>